<accession>A0A439CSV9</accession>
<proteinExistence type="predicted"/>
<dbReference type="InterPro" id="IPR010730">
    <property type="entry name" value="HET"/>
</dbReference>
<keyword evidence="4" id="KW-1185">Reference proteome</keyword>
<protein>
    <recommendedName>
        <fullName evidence="2">Heterokaryon incompatibility domain-containing protein</fullName>
    </recommendedName>
</protein>
<evidence type="ECO:0000259" key="2">
    <source>
        <dbReference type="Pfam" id="PF06985"/>
    </source>
</evidence>
<feature type="compositionally biased region" description="Basic and acidic residues" evidence="1">
    <location>
        <begin position="455"/>
        <end position="467"/>
    </location>
</feature>
<feature type="region of interest" description="Disordered" evidence="1">
    <location>
        <begin position="454"/>
        <end position="498"/>
    </location>
</feature>
<dbReference type="PANTHER" id="PTHR33112:SF16">
    <property type="entry name" value="HETEROKARYON INCOMPATIBILITY DOMAIN-CONTAINING PROTEIN"/>
    <property type="match status" value="1"/>
</dbReference>
<evidence type="ECO:0000313" key="3">
    <source>
        <dbReference type="EMBL" id="RWA05161.1"/>
    </source>
</evidence>
<name>A0A439CSV9_9PEZI</name>
<evidence type="ECO:0000256" key="1">
    <source>
        <dbReference type="SAM" id="MobiDB-lite"/>
    </source>
</evidence>
<organism evidence="3 4">
    <name type="scientific">Xylaria grammica</name>
    <dbReference type="NCBI Taxonomy" id="363999"/>
    <lineage>
        <taxon>Eukaryota</taxon>
        <taxon>Fungi</taxon>
        <taxon>Dikarya</taxon>
        <taxon>Ascomycota</taxon>
        <taxon>Pezizomycotina</taxon>
        <taxon>Sordariomycetes</taxon>
        <taxon>Xylariomycetidae</taxon>
        <taxon>Xylariales</taxon>
        <taxon>Xylariaceae</taxon>
        <taxon>Xylaria</taxon>
    </lineage>
</organism>
<feature type="domain" description="Heterokaryon incompatibility" evidence="2">
    <location>
        <begin position="263"/>
        <end position="415"/>
    </location>
</feature>
<dbReference type="EMBL" id="RYZI01000471">
    <property type="protein sequence ID" value="RWA05161.1"/>
    <property type="molecule type" value="Genomic_DNA"/>
</dbReference>
<sequence length="823" mass="92479">MPDSKARNRKHSSVRPNRLSLCQRCLGWEDISIHNLDEPYNQRKNNDYNGHQAVTLQQLAQEPRCRICARVLAAYHAHAQYDPNVQTLPAAEVGIEIGGPYYLDTGGHGFYSQSGRPPRYGDRSDPDSIGIGMFLSLAVKRLPPAKKDSKSIIRSIMSRRAVQALPTNQAGFFDTAAPPLFIITPQFKLTYSNDDGNALIDIQEWVVPYFDTKLLSGWLKRCEDRHAGQCVGKETGKENLPAGFRLIDTYEEKITEPDGPFSYVALSYMWKVGVDNNIKLEKGNADLLATPQSLQQVQLPNIIIDAITLCRELGQRYLWIDRLCIVQDDEITKPGQINAMDTIYRSASFTIIGALNTRNDIGLPGCTGRPRHLESPLWSPPYRPEAETGGVICGSTSDEAIDTTLWNQRGWTFQERLLSSRCLYITDHQVIFRCCQEEAMEMLTWTVHTPPLSLEGHDRHNDQKDSPQDESGPLGHSRNVVAKPSEVPDVPGIFDRGQTDRKGTQFTIQAGVELADYCDWVKDYSSRQLSLASDAFNAFSGVSNALRESFNTRLLFGIPERYLAVCLWLAARGRSARGASSTASRAGAGDTIGQDFLRIASLTYFHCQEPDGSLRELEVEERWVQTVISIRELSEREELPPLSGSKGLPGEWRTNRDWRECPQNPWTTRERRALDPDARLAAAMFPGSLVFNTTVASLKISQPSTQANSKTAAMAPNAILMNANNENVGVLRTMDRGWIETHCSNDGVQKFMEFAVISGRLQEYRTRKNSAWEERYSDIWELNVMMVERLPCRPFVARRIGVGTVTMCKWKDCGSRWETVVLC</sequence>
<comment type="caution">
    <text evidence="3">The sequence shown here is derived from an EMBL/GenBank/DDBJ whole genome shotgun (WGS) entry which is preliminary data.</text>
</comment>
<dbReference type="Pfam" id="PF06985">
    <property type="entry name" value="HET"/>
    <property type="match status" value="1"/>
</dbReference>
<dbReference type="AlphaFoldDB" id="A0A439CSV9"/>
<dbReference type="Proteomes" id="UP000286045">
    <property type="component" value="Unassembled WGS sequence"/>
</dbReference>
<gene>
    <name evidence="3" type="ORF">EKO27_g9943</name>
</gene>
<dbReference type="STRING" id="363999.A0A439CSV9"/>
<evidence type="ECO:0000313" key="4">
    <source>
        <dbReference type="Proteomes" id="UP000286045"/>
    </source>
</evidence>
<dbReference type="PANTHER" id="PTHR33112">
    <property type="entry name" value="DOMAIN PROTEIN, PUTATIVE-RELATED"/>
    <property type="match status" value="1"/>
</dbReference>
<reference evidence="3 4" key="1">
    <citation type="submission" date="2018-12" db="EMBL/GenBank/DDBJ databases">
        <title>Draft genome sequence of Xylaria grammica IHI A82.</title>
        <authorList>
            <person name="Buettner E."/>
            <person name="Kellner H."/>
        </authorList>
    </citation>
    <scope>NUCLEOTIDE SEQUENCE [LARGE SCALE GENOMIC DNA]</scope>
    <source>
        <strain evidence="3 4">IHI A82</strain>
    </source>
</reference>